<evidence type="ECO:0000256" key="1">
    <source>
        <dbReference type="SAM" id="MobiDB-lite"/>
    </source>
</evidence>
<dbReference type="Proteomes" id="UP001567350">
    <property type="component" value="Unassembled WGS sequence"/>
</dbReference>
<feature type="region of interest" description="Disordered" evidence="1">
    <location>
        <begin position="1"/>
        <end position="90"/>
    </location>
</feature>
<protein>
    <submittedName>
        <fullName evidence="2">Uncharacterized protein</fullName>
    </submittedName>
</protein>
<organism evidence="2 3">
    <name type="scientific">Comamonas jiangduensis</name>
    <dbReference type="NCBI Taxonomy" id="1194168"/>
    <lineage>
        <taxon>Bacteria</taxon>
        <taxon>Pseudomonadati</taxon>
        <taxon>Pseudomonadota</taxon>
        <taxon>Betaproteobacteria</taxon>
        <taxon>Burkholderiales</taxon>
        <taxon>Comamonadaceae</taxon>
        <taxon>Comamonas</taxon>
    </lineage>
</organism>
<gene>
    <name evidence="2" type="ORF">ACBP88_02875</name>
</gene>
<keyword evidence="3" id="KW-1185">Reference proteome</keyword>
<sequence length="90" mass="9682">MPNSASKPPHPTTDTAATQAPHINTQRKQRPSDAEAASKLPHERDASIDMTAPQPDPVMQQAHRDLKKGLVDTDARAADGTPLGSRRPAR</sequence>
<feature type="compositionally biased region" description="Polar residues" evidence="1">
    <location>
        <begin position="1"/>
        <end position="26"/>
    </location>
</feature>
<dbReference type="EMBL" id="JBGJLR010000002">
    <property type="protein sequence ID" value="MEZ2738410.1"/>
    <property type="molecule type" value="Genomic_DNA"/>
</dbReference>
<dbReference type="RefSeq" id="WP_370890493.1">
    <property type="nucleotide sequence ID" value="NZ_JBGJLR010000002.1"/>
</dbReference>
<name>A0ABV4I967_9BURK</name>
<reference evidence="2 3" key="1">
    <citation type="submission" date="2024-08" db="EMBL/GenBank/DDBJ databases">
        <authorList>
            <person name="Feng Z."/>
            <person name="Ronholm J."/>
        </authorList>
    </citation>
    <scope>NUCLEOTIDE SEQUENCE [LARGE SCALE GENOMIC DNA]</scope>
    <source>
        <strain evidence="2 3">4-AB0-8</strain>
    </source>
</reference>
<comment type="caution">
    <text evidence="2">The sequence shown here is derived from an EMBL/GenBank/DDBJ whole genome shotgun (WGS) entry which is preliminary data.</text>
</comment>
<accession>A0ABV4I967</accession>
<evidence type="ECO:0000313" key="2">
    <source>
        <dbReference type="EMBL" id="MEZ2738410.1"/>
    </source>
</evidence>
<evidence type="ECO:0000313" key="3">
    <source>
        <dbReference type="Proteomes" id="UP001567350"/>
    </source>
</evidence>
<feature type="compositionally biased region" description="Basic and acidic residues" evidence="1">
    <location>
        <begin position="62"/>
        <end position="77"/>
    </location>
</feature>
<proteinExistence type="predicted"/>